<accession>A0AAE1I9T7</accession>
<comment type="caution">
    <text evidence="2">The sequence shown here is derived from an EMBL/GenBank/DDBJ whole genome shotgun (WGS) entry which is preliminary data.</text>
</comment>
<dbReference type="InterPro" id="IPR053221">
    <property type="entry name" value="Burnettramic_acid_biosynth"/>
</dbReference>
<keyword evidence="3" id="KW-1185">Reference proteome</keyword>
<dbReference type="PANTHER" id="PTHR38887:SF1">
    <property type="entry name" value="RAS MODIFICATION PROTEIN ERF4"/>
    <property type="match status" value="1"/>
</dbReference>
<evidence type="ECO:0000256" key="1">
    <source>
        <dbReference type="SAM" id="MobiDB-lite"/>
    </source>
</evidence>
<dbReference type="Proteomes" id="UP001273209">
    <property type="component" value="Unassembled WGS sequence"/>
</dbReference>
<organism evidence="2 3">
    <name type="scientific">Trichoderma aggressivum f. europaeum</name>
    <dbReference type="NCBI Taxonomy" id="173218"/>
    <lineage>
        <taxon>Eukaryota</taxon>
        <taxon>Fungi</taxon>
        <taxon>Dikarya</taxon>
        <taxon>Ascomycota</taxon>
        <taxon>Pezizomycotina</taxon>
        <taxon>Sordariomycetes</taxon>
        <taxon>Hypocreomycetidae</taxon>
        <taxon>Hypocreales</taxon>
        <taxon>Hypocreaceae</taxon>
        <taxon>Trichoderma</taxon>
    </lineage>
</organism>
<feature type="compositionally biased region" description="Basic and acidic residues" evidence="1">
    <location>
        <begin position="232"/>
        <end position="248"/>
    </location>
</feature>
<feature type="compositionally biased region" description="Basic and acidic residues" evidence="1">
    <location>
        <begin position="256"/>
        <end position="302"/>
    </location>
</feature>
<dbReference type="RefSeq" id="XP_062751119.1">
    <property type="nucleotide sequence ID" value="XM_062904908.1"/>
</dbReference>
<feature type="region of interest" description="Disordered" evidence="1">
    <location>
        <begin position="185"/>
        <end position="302"/>
    </location>
</feature>
<dbReference type="GeneID" id="87924811"/>
<evidence type="ECO:0000313" key="2">
    <source>
        <dbReference type="EMBL" id="KAK4062529.1"/>
    </source>
</evidence>
<protein>
    <submittedName>
        <fullName evidence="2">Uncharacterized protein</fullName>
    </submittedName>
</protein>
<proteinExistence type="predicted"/>
<sequence>MDPPRYQDATYHQYGGQAINHPLPSSIDQEEALFLEQVTGWIPRQPPNREARMFRLNRPVVIPRVDIARPFQTPFPFMRAYSPDLYRHDISVETFVAFIDNLAVAEAPPAPLQALNVAGQAIGFVPHHWAQAASFGIGMAAGCISIRDRQMQSIAANIAPLSLDVPPPSEQRNVIDRLSAKQVESQIKKTEKNNRKKLLELREKDSKMARRSQGHSGGDSSDSSWEDEQRELDDKIRKIQRKADEKLADASPRQASRIEERRAKEMRKIEREQKKLDKEVEKKMSKASRKEDKKLSKDGRKAGRMEFVVVENI</sequence>
<reference evidence="2" key="1">
    <citation type="submission" date="2023-11" db="EMBL/GenBank/DDBJ databases">
        <title>The genome sequences of three competitors of mushroom-forming fungi.</title>
        <authorList>
            <person name="Beijen E."/>
            <person name="Ohm R.A."/>
        </authorList>
    </citation>
    <scope>NUCLEOTIDE SEQUENCE</scope>
    <source>
        <strain evidence="2">CBS 100526</strain>
    </source>
</reference>
<evidence type="ECO:0000313" key="3">
    <source>
        <dbReference type="Proteomes" id="UP001273209"/>
    </source>
</evidence>
<gene>
    <name evidence="2" type="ORF">Triagg1_9899</name>
</gene>
<feature type="compositionally biased region" description="Basic and acidic residues" evidence="1">
    <location>
        <begin position="186"/>
        <end position="208"/>
    </location>
</feature>
<dbReference type="PANTHER" id="PTHR38887">
    <property type="entry name" value="CHROMOSOME 21, WHOLE GENOME SHOTGUN SEQUENCE"/>
    <property type="match status" value="1"/>
</dbReference>
<dbReference type="AlphaFoldDB" id="A0AAE1I9T7"/>
<dbReference type="EMBL" id="JAWRVG010000061">
    <property type="protein sequence ID" value="KAK4062529.1"/>
    <property type="molecule type" value="Genomic_DNA"/>
</dbReference>
<name>A0AAE1I9T7_9HYPO</name>